<evidence type="ECO:0000313" key="14">
    <source>
        <dbReference type="EMBL" id="SLN18897.1"/>
    </source>
</evidence>
<evidence type="ECO:0000256" key="10">
    <source>
        <dbReference type="ARBA" id="ARBA00022989"/>
    </source>
</evidence>
<keyword evidence="15" id="KW-1185">Reference proteome</keyword>
<evidence type="ECO:0000256" key="8">
    <source>
        <dbReference type="ARBA" id="ARBA00022679"/>
    </source>
</evidence>
<dbReference type="Proteomes" id="UP000193307">
    <property type="component" value="Unassembled WGS sequence"/>
</dbReference>
<dbReference type="InterPro" id="IPR029044">
    <property type="entry name" value="Nucleotide-diphossugar_trans"/>
</dbReference>
<dbReference type="GO" id="GO:0005886">
    <property type="term" value="C:plasma membrane"/>
    <property type="evidence" value="ECO:0007669"/>
    <property type="project" value="UniProtKB-SubCell"/>
</dbReference>
<dbReference type="NCBIfam" id="NF003958">
    <property type="entry name" value="PRK05454.2-1"/>
    <property type="match status" value="1"/>
</dbReference>
<accession>A0A1Y5RJ87</accession>
<evidence type="ECO:0000256" key="12">
    <source>
        <dbReference type="SAM" id="Phobius"/>
    </source>
</evidence>
<evidence type="ECO:0000256" key="7">
    <source>
        <dbReference type="ARBA" id="ARBA00022676"/>
    </source>
</evidence>
<feature type="transmembrane region" description="Helical" evidence="12">
    <location>
        <begin position="449"/>
        <end position="472"/>
    </location>
</feature>
<dbReference type="EMBL" id="FWFW01000001">
    <property type="protein sequence ID" value="SLN18897.1"/>
    <property type="molecule type" value="Genomic_DNA"/>
</dbReference>
<comment type="similarity">
    <text evidence="3">Belongs to the glycosyltransferase 2 family. OpgH subfamily.</text>
</comment>
<evidence type="ECO:0000313" key="15">
    <source>
        <dbReference type="Proteomes" id="UP000193307"/>
    </source>
</evidence>
<feature type="transmembrane region" description="Helical" evidence="12">
    <location>
        <begin position="530"/>
        <end position="548"/>
    </location>
</feature>
<comment type="pathway">
    <text evidence="2">Glycan metabolism; osmoregulated periplasmic glucan (OPG) biosynthesis.</text>
</comment>
<dbReference type="InterPro" id="IPR001173">
    <property type="entry name" value="Glyco_trans_2-like"/>
</dbReference>
<protein>
    <recommendedName>
        <fullName evidence="4">Glucans biosynthesis glucosyltransferase H</fullName>
    </recommendedName>
</protein>
<evidence type="ECO:0000256" key="2">
    <source>
        <dbReference type="ARBA" id="ARBA00005001"/>
    </source>
</evidence>
<dbReference type="OrthoDB" id="9775281at2"/>
<keyword evidence="10 12" id="KW-1133">Transmembrane helix</keyword>
<feature type="transmembrane region" description="Helical" evidence="12">
    <location>
        <begin position="50"/>
        <end position="73"/>
    </location>
</feature>
<keyword evidence="9 12" id="KW-0812">Transmembrane</keyword>
<name>A0A1Y5RJ87_9RHOB</name>
<dbReference type="NCBIfam" id="NF003962">
    <property type="entry name" value="PRK05454.2-5"/>
    <property type="match status" value="1"/>
</dbReference>
<dbReference type="InterPro" id="IPR050321">
    <property type="entry name" value="Glycosyltr_2/OpgH_subfam"/>
</dbReference>
<evidence type="ECO:0000259" key="13">
    <source>
        <dbReference type="Pfam" id="PF13632"/>
    </source>
</evidence>
<evidence type="ECO:0000256" key="5">
    <source>
        <dbReference type="ARBA" id="ARBA00022475"/>
    </source>
</evidence>
<evidence type="ECO:0000256" key="1">
    <source>
        <dbReference type="ARBA" id="ARBA00004429"/>
    </source>
</evidence>
<evidence type="ECO:0000256" key="6">
    <source>
        <dbReference type="ARBA" id="ARBA00022519"/>
    </source>
</evidence>
<dbReference type="NCBIfam" id="NF003959">
    <property type="entry name" value="PRK05454.2-2"/>
    <property type="match status" value="1"/>
</dbReference>
<dbReference type="GO" id="GO:0016758">
    <property type="term" value="F:hexosyltransferase activity"/>
    <property type="evidence" value="ECO:0007669"/>
    <property type="project" value="TreeGrafter"/>
</dbReference>
<dbReference type="PANTHER" id="PTHR43867">
    <property type="entry name" value="CELLULOSE SYNTHASE CATALYTIC SUBUNIT A [UDP-FORMING]"/>
    <property type="match status" value="1"/>
</dbReference>
<feature type="transmembrane region" description="Helical" evidence="12">
    <location>
        <begin position="507"/>
        <end position="525"/>
    </location>
</feature>
<dbReference type="STRING" id="658057.SAMN04488032_101142"/>
<feature type="domain" description="Glycosyltransferase 2-like" evidence="13">
    <location>
        <begin position="192"/>
        <end position="383"/>
    </location>
</feature>
<dbReference type="SUPFAM" id="SSF53448">
    <property type="entry name" value="Nucleotide-diphospho-sugar transferases"/>
    <property type="match status" value="1"/>
</dbReference>
<feature type="transmembrane region" description="Helical" evidence="12">
    <location>
        <begin position="414"/>
        <end position="437"/>
    </location>
</feature>
<proteinExistence type="inferred from homology"/>
<dbReference type="Gene3D" id="3.90.550.10">
    <property type="entry name" value="Spore Coat Polysaccharide Biosynthesis Protein SpsA, Chain A"/>
    <property type="match status" value="1"/>
</dbReference>
<evidence type="ECO:0000256" key="11">
    <source>
        <dbReference type="ARBA" id="ARBA00023136"/>
    </source>
</evidence>
<reference evidence="14 15" key="1">
    <citation type="submission" date="2017-03" db="EMBL/GenBank/DDBJ databases">
        <authorList>
            <person name="Afonso C.L."/>
            <person name="Miller P.J."/>
            <person name="Scott M.A."/>
            <person name="Spackman E."/>
            <person name="Goraichik I."/>
            <person name="Dimitrov K.M."/>
            <person name="Suarez D.L."/>
            <person name="Swayne D.E."/>
        </authorList>
    </citation>
    <scope>NUCLEOTIDE SEQUENCE [LARGE SCALE GENOMIC DNA]</scope>
    <source>
        <strain evidence="14 15">CECT 7971</strain>
    </source>
</reference>
<comment type="subcellular location">
    <subcellularLocation>
        <location evidence="1">Cell inner membrane</location>
        <topology evidence="1">Multi-pass membrane protein</topology>
    </subcellularLocation>
</comment>
<keyword evidence="7 14" id="KW-0328">Glycosyltransferase</keyword>
<keyword evidence="5" id="KW-1003">Cell membrane</keyword>
<keyword evidence="11 12" id="KW-0472">Membrane</keyword>
<evidence type="ECO:0000256" key="4">
    <source>
        <dbReference type="ARBA" id="ARBA00020585"/>
    </source>
</evidence>
<dbReference type="PROSITE" id="PS51257">
    <property type="entry name" value="PROKAR_LIPOPROTEIN"/>
    <property type="match status" value="1"/>
</dbReference>
<dbReference type="RefSeq" id="WP_085847395.1">
    <property type="nucleotide sequence ID" value="NZ_FNZV01000001.1"/>
</dbReference>
<sequence>MKTHTDLSPDPATVVARTSAISFAVVAAVAACLLVVDADRQDGFQIWDVFRAGLIFLTTCWLAWGAALGLIGLSPRHQTRAQQPTDLTAKSLSATVVLVPICNEDPIATFARIAAMDHSIRAAGLGLDIVILSDTRAEDKQATEHAAFRMLIAETHGSDHIYYRNRKDNRGRKAGNVEDFIVKSGGAYKYAVTLDADSLMSGAALHTMILRMDADPKLGLLQTLPQITGASSFFARAMQFAAAFHGPIFTKGLERMQGAVGPYWGHNAIIRIDAFAQSCRLPELAGKAPFGGHILSHDYVEAALLARNGWRVIADHSIDGSYEEGPENVLAYAKRDRRWCQGNLQHMRLLFAPGLANWSRLVFVQGISAYLVSLFWAVFLVSTVSGTIFAPEPDYFPEPNQLFPVFPSDRSREIFALALGIIGLLILPKIAILVNAAMTTRTRNFGGTARALSSVLFEILLTSLLAPVMLAYQTRAVLQVLLRQDGGWPANARGEGPLTVAEAARSSLWIVTIGALSLLAIWYLAPNLMIWLLPVTLPMIAAPFLISWSSQPVAAHHFTVPEDMNMPPVVSAFHAIHAKWRTDTHGSMSAEKASNVPA</sequence>
<evidence type="ECO:0000256" key="3">
    <source>
        <dbReference type="ARBA" id="ARBA00009337"/>
    </source>
</evidence>
<dbReference type="Pfam" id="PF13632">
    <property type="entry name" value="Glyco_trans_2_3"/>
    <property type="match status" value="1"/>
</dbReference>
<feature type="transmembrane region" description="Helical" evidence="12">
    <location>
        <begin position="20"/>
        <end position="38"/>
    </location>
</feature>
<dbReference type="PANTHER" id="PTHR43867:SF5">
    <property type="entry name" value="GLUCANS BIOSYNTHESIS GLUCOSYLTRANSFERASE H"/>
    <property type="match status" value="1"/>
</dbReference>
<keyword evidence="6" id="KW-0997">Cell inner membrane</keyword>
<gene>
    <name evidence="14" type="primary">mdoH</name>
    <name evidence="14" type="ORF">PAM7971_00508</name>
</gene>
<organism evidence="14 15">
    <name type="scientific">Pacificibacter marinus</name>
    <dbReference type="NCBI Taxonomy" id="658057"/>
    <lineage>
        <taxon>Bacteria</taxon>
        <taxon>Pseudomonadati</taxon>
        <taxon>Pseudomonadota</taxon>
        <taxon>Alphaproteobacteria</taxon>
        <taxon>Rhodobacterales</taxon>
        <taxon>Roseobacteraceae</taxon>
        <taxon>Pacificibacter</taxon>
    </lineage>
</organism>
<keyword evidence="8 14" id="KW-0808">Transferase</keyword>
<dbReference type="AlphaFoldDB" id="A0A1Y5RJ87"/>
<evidence type="ECO:0000256" key="9">
    <source>
        <dbReference type="ARBA" id="ARBA00022692"/>
    </source>
</evidence>
<feature type="transmembrane region" description="Helical" evidence="12">
    <location>
        <begin position="369"/>
        <end position="390"/>
    </location>
</feature>